<dbReference type="AlphaFoldDB" id="A0A1B6KYE2"/>
<organism evidence="1">
    <name type="scientific">Graphocephala atropunctata</name>
    <dbReference type="NCBI Taxonomy" id="36148"/>
    <lineage>
        <taxon>Eukaryota</taxon>
        <taxon>Metazoa</taxon>
        <taxon>Ecdysozoa</taxon>
        <taxon>Arthropoda</taxon>
        <taxon>Hexapoda</taxon>
        <taxon>Insecta</taxon>
        <taxon>Pterygota</taxon>
        <taxon>Neoptera</taxon>
        <taxon>Paraneoptera</taxon>
        <taxon>Hemiptera</taxon>
        <taxon>Auchenorrhyncha</taxon>
        <taxon>Membracoidea</taxon>
        <taxon>Cicadellidae</taxon>
        <taxon>Cicadellinae</taxon>
        <taxon>Cicadellini</taxon>
        <taxon>Graphocephala</taxon>
    </lineage>
</organism>
<accession>A0A1B6KYE2</accession>
<evidence type="ECO:0000313" key="1">
    <source>
        <dbReference type="EMBL" id="JAT16425.1"/>
    </source>
</evidence>
<evidence type="ECO:0008006" key="2">
    <source>
        <dbReference type="Google" id="ProtNLM"/>
    </source>
</evidence>
<protein>
    <recommendedName>
        <fullName evidence="2">DDE-1 domain-containing protein</fullName>
    </recommendedName>
</protein>
<proteinExistence type="predicted"/>
<name>A0A1B6KYE2_9HEMI</name>
<dbReference type="EMBL" id="GEBQ01023552">
    <property type="protein sequence ID" value="JAT16425.1"/>
    <property type="molecule type" value="Transcribed_RNA"/>
</dbReference>
<sequence length="174" mass="19787">MTKKMDVLQAARMCSSAWDQVRPDTIAHCFKKAGFRHTALERLQEPEDIDPCAENWEEVVGDSVVSYEDFVQMDDDVAVCGELTNADILADVMNNQAQGATSLSSDEEDEVPEKPVPSIFEAMEHVKELRCFVEGRQNVSDTIFQSLNKLEEFCLSERINSKKQTKIHNFFHKL</sequence>
<reference evidence="1" key="1">
    <citation type="submission" date="2015-11" db="EMBL/GenBank/DDBJ databases">
        <title>De novo transcriptome assembly of four potential Pierce s Disease insect vectors from Arizona vineyards.</title>
        <authorList>
            <person name="Tassone E.E."/>
        </authorList>
    </citation>
    <scope>NUCLEOTIDE SEQUENCE</scope>
</reference>
<gene>
    <name evidence="1" type="ORF">g.28046</name>
</gene>